<dbReference type="NCBIfam" id="TIGR00756">
    <property type="entry name" value="PPR"/>
    <property type="match status" value="3"/>
</dbReference>
<dbReference type="Proteomes" id="UP000030645">
    <property type="component" value="Unassembled WGS sequence"/>
</dbReference>
<keyword evidence="4" id="KW-1185">Reference proteome</keyword>
<dbReference type="AlphaFoldDB" id="W9QNS7"/>
<evidence type="ECO:0000256" key="2">
    <source>
        <dbReference type="PROSITE-ProRule" id="PRU00708"/>
    </source>
</evidence>
<feature type="repeat" description="PPR" evidence="2">
    <location>
        <begin position="451"/>
        <end position="485"/>
    </location>
</feature>
<evidence type="ECO:0000313" key="4">
    <source>
        <dbReference type="Proteomes" id="UP000030645"/>
    </source>
</evidence>
<accession>W9QNS7</accession>
<dbReference type="GO" id="GO:0009451">
    <property type="term" value="P:RNA modification"/>
    <property type="evidence" value="ECO:0007669"/>
    <property type="project" value="InterPro"/>
</dbReference>
<dbReference type="FunFam" id="1.25.40.10:FF:000242">
    <property type="entry name" value="Pentatricopeptide repeat-containing protein"/>
    <property type="match status" value="1"/>
</dbReference>
<name>W9QNS7_9ROSA</name>
<dbReference type="FunFam" id="1.25.40.10:FF:001096">
    <property type="entry name" value="Pentatricopeptide repeat-containing protein"/>
    <property type="match status" value="1"/>
</dbReference>
<gene>
    <name evidence="3" type="ORF">L484_016529</name>
</gene>
<dbReference type="Gene3D" id="1.25.40.10">
    <property type="entry name" value="Tetratricopeptide repeat domain"/>
    <property type="match status" value="5"/>
</dbReference>
<protein>
    <recommendedName>
        <fullName evidence="5">Pentatricopeptide repeat-containing protein</fullName>
    </recommendedName>
</protein>
<reference evidence="4" key="1">
    <citation type="submission" date="2013-01" db="EMBL/GenBank/DDBJ databases">
        <title>Draft Genome Sequence of a Mulberry Tree, Morus notabilis C.K. Schneid.</title>
        <authorList>
            <person name="He N."/>
            <person name="Zhao S."/>
        </authorList>
    </citation>
    <scope>NUCLEOTIDE SEQUENCE</scope>
</reference>
<keyword evidence="1" id="KW-0677">Repeat</keyword>
<evidence type="ECO:0008006" key="5">
    <source>
        <dbReference type="Google" id="ProtNLM"/>
    </source>
</evidence>
<organism evidence="3 4">
    <name type="scientific">Morus notabilis</name>
    <dbReference type="NCBI Taxonomy" id="981085"/>
    <lineage>
        <taxon>Eukaryota</taxon>
        <taxon>Viridiplantae</taxon>
        <taxon>Streptophyta</taxon>
        <taxon>Embryophyta</taxon>
        <taxon>Tracheophyta</taxon>
        <taxon>Spermatophyta</taxon>
        <taxon>Magnoliopsida</taxon>
        <taxon>eudicotyledons</taxon>
        <taxon>Gunneridae</taxon>
        <taxon>Pentapetalae</taxon>
        <taxon>rosids</taxon>
        <taxon>fabids</taxon>
        <taxon>Rosales</taxon>
        <taxon>Moraceae</taxon>
        <taxon>Moreae</taxon>
        <taxon>Morus</taxon>
    </lineage>
</organism>
<dbReference type="InterPro" id="IPR002885">
    <property type="entry name" value="PPR_rpt"/>
</dbReference>
<dbReference type="GO" id="GO:0003723">
    <property type="term" value="F:RNA binding"/>
    <property type="evidence" value="ECO:0007669"/>
    <property type="project" value="InterPro"/>
</dbReference>
<dbReference type="STRING" id="981085.W9QNS7"/>
<dbReference type="Pfam" id="PF01535">
    <property type="entry name" value="PPR"/>
    <property type="match status" value="5"/>
</dbReference>
<evidence type="ECO:0000313" key="3">
    <source>
        <dbReference type="EMBL" id="EXB36924.1"/>
    </source>
</evidence>
<evidence type="ECO:0000256" key="1">
    <source>
        <dbReference type="ARBA" id="ARBA00022737"/>
    </source>
</evidence>
<dbReference type="Pfam" id="PF13041">
    <property type="entry name" value="PPR_2"/>
    <property type="match status" value="3"/>
</dbReference>
<sequence length="675" mass="75218">MILHALAVTVGPIPTQTIFVRNSIMSMYASLGELSVVRKLFEKMPERNAVSYNTVIGVYSRRGYVEEAWKMFYEMRGDHGIEPTQFTFSGLLSCESLDVCKGVQLQALAVKNGLFFPDAFVGTALLGMYGKHDWLDEAICVFEDMPQLIRTEAALSEFSFVGVLSGFLCKQDLEFGEQIHGLVIKTGFDYEVLVVNSLINMYVKCEATCLAEKMFEEVPVQDVVTWNTVIGAVAKSERPERGLEHFSKMSIGGVMPNTSTYLSLINCCINMAIPIYVEVIHAKVIKNAFGFDVFVGSTLVGLYAKCDNLEGAHRCFHEISGKNVVSWNALISGYSNKCSSTSISLLREMLRLGYQLNESTFSAALKSLAALELQHLHCSIIKMGYQNNAYVLSSLVASYAKNGLISDALAFVTASDSPHLTVPFNISAGIYNKFGYYEETLNLLSLLEEPDSVSWNIMMAACAHNDYYEEVFELFKQMTMLDIYPDNYTFVSLLSVCATRCNLALGSSVHGLIIKTYFNCCDTFLCNVLMDMYGKCGDIACAVKVFNDTTNRNLITWTTLISALGLNGYAQEALERFREMELLGFMPDRVALNAVLTACRHGSLVSEGIEYFRRMTMSYGVEPEMQHYQNVVDLLAKSGHAREVEKVIASMPFPPNAMIWRSFLEGSKRHETAVI</sequence>
<proteinExistence type="predicted"/>
<dbReference type="InterPro" id="IPR046960">
    <property type="entry name" value="PPR_At4g14850-like_plant"/>
</dbReference>
<dbReference type="EMBL" id="KE343600">
    <property type="protein sequence ID" value="EXB36924.1"/>
    <property type="molecule type" value="Genomic_DNA"/>
</dbReference>
<dbReference type="PANTHER" id="PTHR47926">
    <property type="entry name" value="PENTATRICOPEPTIDE REPEAT-CONTAINING PROTEIN"/>
    <property type="match status" value="1"/>
</dbReference>
<feature type="repeat" description="PPR" evidence="2">
    <location>
        <begin position="222"/>
        <end position="256"/>
    </location>
</feature>
<dbReference type="PANTHER" id="PTHR47926:SF423">
    <property type="entry name" value="REPEAT-CONTAINING PROTEIN, PUTATIVE-RELATED"/>
    <property type="match status" value="1"/>
</dbReference>
<dbReference type="FunFam" id="1.25.40.10:FF:000196">
    <property type="entry name" value="Pentatricopeptide repeat-containing protein At4g14850"/>
    <property type="match status" value="1"/>
</dbReference>
<dbReference type="InterPro" id="IPR011990">
    <property type="entry name" value="TPR-like_helical_dom_sf"/>
</dbReference>
<feature type="repeat" description="PPR" evidence="2">
    <location>
        <begin position="48"/>
        <end position="83"/>
    </location>
</feature>
<dbReference type="eggNOG" id="KOG4197">
    <property type="taxonomic scope" value="Eukaryota"/>
</dbReference>
<feature type="repeat" description="PPR" evidence="2">
    <location>
        <begin position="553"/>
        <end position="587"/>
    </location>
</feature>
<dbReference type="PROSITE" id="PS51375">
    <property type="entry name" value="PPR"/>
    <property type="match status" value="4"/>
</dbReference>